<evidence type="ECO:0000256" key="2">
    <source>
        <dbReference type="ARBA" id="ARBA00023082"/>
    </source>
</evidence>
<dbReference type="SUPFAM" id="SSF88946">
    <property type="entry name" value="Sigma2 domain of RNA polymerase sigma factors"/>
    <property type="match status" value="1"/>
</dbReference>
<feature type="domain" description="RNA polymerase sigma-70 region 2" evidence="5">
    <location>
        <begin position="20"/>
        <end position="90"/>
    </location>
</feature>
<dbReference type="GO" id="GO:0016987">
    <property type="term" value="F:sigma factor activity"/>
    <property type="evidence" value="ECO:0007669"/>
    <property type="project" value="UniProtKB-KW"/>
</dbReference>
<evidence type="ECO:0000259" key="5">
    <source>
        <dbReference type="Pfam" id="PF04542"/>
    </source>
</evidence>
<keyword evidence="1" id="KW-0805">Transcription regulation</keyword>
<protein>
    <recommendedName>
        <fullName evidence="5">RNA polymerase sigma-70 region 2 domain-containing protein</fullName>
    </recommendedName>
</protein>
<dbReference type="InterPro" id="IPR007627">
    <property type="entry name" value="RNA_pol_sigma70_r2"/>
</dbReference>
<dbReference type="Pfam" id="PF04542">
    <property type="entry name" value="Sigma70_r2"/>
    <property type="match status" value="1"/>
</dbReference>
<name>A0A1R0X2P2_9BACL</name>
<dbReference type="InterPro" id="IPR013325">
    <property type="entry name" value="RNA_pol_sigma_r2"/>
</dbReference>
<dbReference type="GO" id="GO:0003677">
    <property type="term" value="F:DNA binding"/>
    <property type="evidence" value="ECO:0007669"/>
    <property type="project" value="UniProtKB-KW"/>
</dbReference>
<keyword evidence="4" id="KW-0804">Transcription</keyword>
<organism evidence="6 7">
    <name type="scientific">Paenibacillus odorifer</name>
    <dbReference type="NCBI Taxonomy" id="189426"/>
    <lineage>
        <taxon>Bacteria</taxon>
        <taxon>Bacillati</taxon>
        <taxon>Bacillota</taxon>
        <taxon>Bacilli</taxon>
        <taxon>Bacillales</taxon>
        <taxon>Paenibacillaceae</taxon>
        <taxon>Paenibacillus</taxon>
    </lineage>
</organism>
<dbReference type="Gene3D" id="1.10.10.2690">
    <property type="match status" value="1"/>
</dbReference>
<dbReference type="Gene3D" id="1.10.1740.10">
    <property type="match status" value="1"/>
</dbReference>
<evidence type="ECO:0000256" key="4">
    <source>
        <dbReference type="ARBA" id="ARBA00023163"/>
    </source>
</evidence>
<reference evidence="6 7" key="1">
    <citation type="submission" date="2016-10" db="EMBL/GenBank/DDBJ databases">
        <title>Paenibacillus species isolates.</title>
        <authorList>
            <person name="Beno S.M."/>
        </authorList>
    </citation>
    <scope>NUCLEOTIDE SEQUENCE [LARGE SCALE GENOMIC DNA]</scope>
    <source>
        <strain evidence="6 7">FSL H7-0604</strain>
    </source>
</reference>
<keyword evidence="3" id="KW-0238">DNA-binding</keyword>
<sequence>MNARFPDNPLLGPLSRADFITDNLPLVDTVVNRHFRSQCATTRTPLADAISEGSIGLINAYDRYNDSAVPFGAFAFPHVYGEIANALSRRPTTGIKIPEWLYPLIKQINAAGLTDEQPEVVAQELSITADKARQALRCIRIKSTDALPEKDTRGHSDDYTYLDADTFLARLKPQPKQIIRMLMADYSQSEVGRALGMSRQSVRATVLRVRENYERYEKISA</sequence>
<gene>
    <name evidence="6" type="ORF">BJP51_24925</name>
</gene>
<comment type="caution">
    <text evidence="6">The sequence shown here is derived from an EMBL/GenBank/DDBJ whole genome shotgun (WGS) entry which is preliminary data.</text>
</comment>
<proteinExistence type="predicted"/>
<dbReference type="InterPro" id="IPR053721">
    <property type="entry name" value="Fimbrial_Adhesin_Reg"/>
</dbReference>
<dbReference type="Proteomes" id="UP000187465">
    <property type="component" value="Unassembled WGS sequence"/>
</dbReference>
<evidence type="ECO:0000256" key="1">
    <source>
        <dbReference type="ARBA" id="ARBA00023015"/>
    </source>
</evidence>
<keyword evidence="2" id="KW-0731">Sigma factor</keyword>
<dbReference type="InterPro" id="IPR013324">
    <property type="entry name" value="RNA_pol_sigma_r3/r4-like"/>
</dbReference>
<dbReference type="RefSeq" id="WP_036678985.1">
    <property type="nucleotide sequence ID" value="NZ_MKQP01000036.1"/>
</dbReference>
<dbReference type="EMBL" id="MKQP01000036">
    <property type="protein sequence ID" value="OMD27442.1"/>
    <property type="molecule type" value="Genomic_DNA"/>
</dbReference>
<dbReference type="NCBIfam" id="TIGR02937">
    <property type="entry name" value="sigma70-ECF"/>
    <property type="match status" value="1"/>
</dbReference>
<evidence type="ECO:0000313" key="6">
    <source>
        <dbReference type="EMBL" id="OMD27442.1"/>
    </source>
</evidence>
<evidence type="ECO:0000256" key="3">
    <source>
        <dbReference type="ARBA" id="ARBA00023125"/>
    </source>
</evidence>
<dbReference type="AlphaFoldDB" id="A0A1R0X2P2"/>
<accession>A0A1R0X2P2</accession>
<dbReference type="InterPro" id="IPR014284">
    <property type="entry name" value="RNA_pol_sigma-70_dom"/>
</dbReference>
<dbReference type="GO" id="GO:0006352">
    <property type="term" value="P:DNA-templated transcription initiation"/>
    <property type="evidence" value="ECO:0007669"/>
    <property type="project" value="InterPro"/>
</dbReference>
<evidence type="ECO:0000313" key="7">
    <source>
        <dbReference type="Proteomes" id="UP000187465"/>
    </source>
</evidence>
<dbReference type="SUPFAM" id="SSF88659">
    <property type="entry name" value="Sigma3 and sigma4 domains of RNA polymerase sigma factors"/>
    <property type="match status" value="1"/>
</dbReference>
<dbReference type="PANTHER" id="PTHR30385">
    <property type="entry name" value="SIGMA FACTOR F FLAGELLAR"/>
    <property type="match status" value="1"/>
</dbReference>